<comment type="subcellular location">
    <subcellularLocation>
        <location evidence="9 10">Peroxisome membrane</location>
    </subcellularLocation>
</comment>
<keyword evidence="15" id="KW-1185">Reference proteome</keyword>
<dbReference type="InterPro" id="IPR036388">
    <property type="entry name" value="WH-like_DNA-bd_sf"/>
</dbReference>
<keyword evidence="4" id="KW-0811">Translocation</keyword>
<feature type="coiled-coil region" evidence="11">
    <location>
        <begin position="141"/>
        <end position="197"/>
    </location>
</feature>
<keyword evidence="11" id="KW-0175">Coiled coil</keyword>
<evidence type="ECO:0000256" key="5">
    <source>
        <dbReference type="ARBA" id="ARBA00023136"/>
    </source>
</evidence>
<dbReference type="EMBL" id="MU825396">
    <property type="protein sequence ID" value="KAJ7394446.1"/>
    <property type="molecule type" value="Genomic_DNA"/>
</dbReference>
<comment type="function">
    <text evidence="10">Component of the PEX13-PEX14 docking complex, a translocon channel that specifically mediates the import of peroxisomal cargo proteins bound to PEX5 receptor. The PEX13-PEX14 docking complex forms a large import pore which can be opened to a diameter of about 9 nm. Mechanistically, PEX5 receptor along with cargo proteins associates with the PEX14 subunit of the PEX13-PEX14 docking complex in the cytosol, leading to the insertion of the receptor into the organelle membrane with the concomitant translocation of the cargo into the peroxisome matrix.</text>
</comment>
<dbReference type="PANTHER" id="PTHR23058:SF0">
    <property type="entry name" value="PEROXISOMAL MEMBRANE PROTEIN PEX14"/>
    <property type="match status" value="1"/>
</dbReference>
<accession>A0A9X0A6N5</accession>
<dbReference type="InterPro" id="IPR025655">
    <property type="entry name" value="PEX14"/>
</dbReference>
<name>A0A9X0A6N5_9CNID</name>
<evidence type="ECO:0000256" key="12">
    <source>
        <dbReference type="SAM" id="MobiDB-lite"/>
    </source>
</evidence>
<comment type="similarity">
    <text evidence="1 10">Belongs to the peroxin-14 family.</text>
</comment>
<evidence type="ECO:0000256" key="3">
    <source>
        <dbReference type="ARBA" id="ARBA00022927"/>
    </source>
</evidence>
<feature type="compositionally biased region" description="Low complexity" evidence="12">
    <location>
        <begin position="323"/>
        <end position="335"/>
    </location>
</feature>
<evidence type="ECO:0000256" key="8">
    <source>
        <dbReference type="ARBA" id="ARBA00029691"/>
    </source>
</evidence>
<keyword evidence="6 10" id="KW-0576">Peroxisome</keyword>
<dbReference type="Pfam" id="PF04695">
    <property type="entry name" value="Pex14_N"/>
    <property type="match status" value="1"/>
</dbReference>
<keyword evidence="3 10" id="KW-0653">Protein transport</keyword>
<evidence type="ECO:0000313" key="15">
    <source>
        <dbReference type="Proteomes" id="UP001163046"/>
    </source>
</evidence>
<evidence type="ECO:0000256" key="4">
    <source>
        <dbReference type="ARBA" id="ARBA00023010"/>
    </source>
</evidence>
<dbReference type="Proteomes" id="UP001163046">
    <property type="component" value="Unassembled WGS sequence"/>
</dbReference>
<evidence type="ECO:0000256" key="1">
    <source>
        <dbReference type="ARBA" id="ARBA00005443"/>
    </source>
</evidence>
<evidence type="ECO:0000256" key="6">
    <source>
        <dbReference type="ARBA" id="ARBA00023140"/>
    </source>
</evidence>
<reference evidence="14" key="1">
    <citation type="submission" date="2023-01" db="EMBL/GenBank/DDBJ databases">
        <title>Genome assembly of the deep-sea coral Lophelia pertusa.</title>
        <authorList>
            <person name="Herrera S."/>
            <person name="Cordes E."/>
        </authorList>
    </citation>
    <scope>NUCLEOTIDE SEQUENCE</scope>
    <source>
        <strain evidence="14">USNM1676648</strain>
        <tissue evidence="14">Polyp</tissue>
    </source>
</reference>
<sequence length="425" mass="45835">MASELDDAAMEKEKELRQKRIDTAVKFLQNPKVRQTAMPQRKAFLEKKGLKKDEVEEAIRLSGTAADETSTPTYPPVPPRGVQGLRPLGGTQPCGSHFSVLPPPPVPWRSYVGAAILGGGIGYTVAHLFKTFILPYIYHKKSKEEEKLERIETTVTELKSNMVDTVQKSLDSVQGLLEQQQNKLHSLALDLASTQSKVALLPSESYTVGDLKGEILSLKGLLLNRKQFPSPMVGSTPAAPGIPSWQRTVTSAERTRTTSSLTDSSETTPGTTELSDSKEQSSSKVSSLEHGSMNGDLSKHFDNVETEPSVETQDMMTLEDSPTDQSSTSSSGTDTANTPKTVVAANESLNNAMLNDTSVLSSDASMSSMSDLSGNTSFHETSIAFSSTCIKPPLDITLPSDSTVDFEEGVSDSVGAANCWQEKVE</sequence>
<dbReference type="AlphaFoldDB" id="A0A9X0A6N5"/>
<evidence type="ECO:0000256" key="7">
    <source>
        <dbReference type="ARBA" id="ARBA00029502"/>
    </source>
</evidence>
<evidence type="ECO:0000256" key="11">
    <source>
        <dbReference type="SAM" id="Coils"/>
    </source>
</evidence>
<evidence type="ECO:0000313" key="14">
    <source>
        <dbReference type="EMBL" id="KAJ7394446.1"/>
    </source>
</evidence>
<evidence type="ECO:0000259" key="13">
    <source>
        <dbReference type="Pfam" id="PF04695"/>
    </source>
</evidence>
<comment type="caution">
    <text evidence="14">The sequence shown here is derived from an EMBL/GenBank/DDBJ whole genome shotgun (WGS) entry which is preliminary data.</text>
</comment>
<dbReference type="GO" id="GO:0005102">
    <property type="term" value="F:signaling receptor binding"/>
    <property type="evidence" value="ECO:0007669"/>
    <property type="project" value="TreeGrafter"/>
</dbReference>
<dbReference type="PANTHER" id="PTHR23058">
    <property type="entry name" value="PEROXISOMAL MEMBRANE PROTEIN PEX14"/>
    <property type="match status" value="1"/>
</dbReference>
<feature type="compositionally biased region" description="Low complexity" evidence="12">
    <location>
        <begin position="257"/>
        <end position="268"/>
    </location>
</feature>
<proteinExistence type="inferred from homology"/>
<protein>
    <recommendedName>
        <fullName evidence="7 10">Peroxisomal membrane protein PEX14</fullName>
    </recommendedName>
    <alternativeName>
        <fullName evidence="8 10">Peroxin-14</fullName>
    </alternativeName>
</protein>
<gene>
    <name evidence="14" type="primary">PEX14</name>
    <name evidence="14" type="ORF">OS493_000256</name>
</gene>
<dbReference type="OrthoDB" id="441517at2759"/>
<dbReference type="GO" id="GO:0016560">
    <property type="term" value="P:protein import into peroxisome matrix, docking"/>
    <property type="evidence" value="ECO:0007669"/>
    <property type="project" value="UniProtKB-UniRule"/>
</dbReference>
<dbReference type="Gene3D" id="1.10.10.10">
    <property type="entry name" value="Winged helix-like DNA-binding domain superfamily/Winged helix DNA-binding domain"/>
    <property type="match status" value="1"/>
</dbReference>
<keyword evidence="2 10" id="KW-0813">Transport</keyword>
<feature type="domain" description="Peroxisome membrane anchor protein Pex14p N-terminal" evidence="13">
    <location>
        <begin position="17"/>
        <end position="59"/>
    </location>
</feature>
<evidence type="ECO:0000256" key="9">
    <source>
        <dbReference type="ARBA" id="ARBA00046271"/>
    </source>
</evidence>
<organism evidence="14 15">
    <name type="scientific">Desmophyllum pertusum</name>
    <dbReference type="NCBI Taxonomy" id="174260"/>
    <lineage>
        <taxon>Eukaryota</taxon>
        <taxon>Metazoa</taxon>
        <taxon>Cnidaria</taxon>
        <taxon>Anthozoa</taxon>
        <taxon>Hexacorallia</taxon>
        <taxon>Scleractinia</taxon>
        <taxon>Caryophylliina</taxon>
        <taxon>Caryophylliidae</taxon>
        <taxon>Desmophyllum</taxon>
    </lineage>
</organism>
<dbReference type="GO" id="GO:0005778">
    <property type="term" value="C:peroxisomal membrane"/>
    <property type="evidence" value="ECO:0007669"/>
    <property type="project" value="UniProtKB-SubCell"/>
</dbReference>
<dbReference type="GO" id="GO:1990429">
    <property type="term" value="C:peroxisomal importomer complex"/>
    <property type="evidence" value="ECO:0007669"/>
    <property type="project" value="TreeGrafter"/>
</dbReference>
<keyword evidence="5 10" id="KW-0472">Membrane</keyword>
<dbReference type="InterPro" id="IPR006785">
    <property type="entry name" value="Pex14_N"/>
</dbReference>
<evidence type="ECO:0000256" key="2">
    <source>
        <dbReference type="ARBA" id="ARBA00022448"/>
    </source>
</evidence>
<evidence type="ECO:0000256" key="10">
    <source>
        <dbReference type="RuleBase" id="RU367032"/>
    </source>
</evidence>
<feature type="region of interest" description="Disordered" evidence="12">
    <location>
        <begin position="232"/>
        <end position="339"/>
    </location>
</feature>